<name>A0A5B9MCJ8_9BACT</name>
<keyword evidence="3" id="KW-1185">Reference proteome</keyword>
<protein>
    <recommendedName>
        <fullName evidence="4">Prepilin-type N-terminal cleavage/methylation domain-containing protein</fullName>
    </recommendedName>
</protein>
<dbReference type="KEGG" id="smam:Mal15_28030"/>
<evidence type="ECO:0000313" key="2">
    <source>
        <dbReference type="EMBL" id="QEF98748.1"/>
    </source>
</evidence>
<evidence type="ECO:0000313" key="3">
    <source>
        <dbReference type="Proteomes" id="UP000321353"/>
    </source>
</evidence>
<keyword evidence="1" id="KW-1133">Transmembrane helix</keyword>
<proteinExistence type="predicted"/>
<reference evidence="2 3" key="1">
    <citation type="submission" date="2019-02" db="EMBL/GenBank/DDBJ databases">
        <title>Planctomycetal bacteria perform biofilm scaping via a novel small molecule.</title>
        <authorList>
            <person name="Jeske O."/>
            <person name="Boedeker C."/>
            <person name="Wiegand S."/>
            <person name="Breitling P."/>
            <person name="Kallscheuer N."/>
            <person name="Jogler M."/>
            <person name="Rohde M."/>
            <person name="Petersen J."/>
            <person name="Medema M.H."/>
            <person name="Surup F."/>
            <person name="Jogler C."/>
        </authorList>
    </citation>
    <scope>NUCLEOTIDE SEQUENCE [LARGE SCALE GENOMIC DNA]</scope>
    <source>
        <strain evidence="2 3">Mal15</strain>
    </source>
</reference>
<feature type="transmembrane region" description="Helical" evidence="1">
    <location>
        <begin position="51"/>
        <end position="69"/>
    </location>
</feature>
<dbReference type="Proteomes" id="UP000321353">
    <property type="component" value="Chromosome"/>
</dbReference>
<gene>
    <name evidence="2" type="ORF">Mal15_28030</name>
</gene>
<sequence length="210" mass="22963">MGRSIPPQLATPVAELAKSFGRRAARRAESLGGFRYGAIARRRRGVSMLELVIAGSMLAGVMTGLSLVLRTARQSWETIDTEYAVLQQMHATARHFVRTAREANGVATISSDGNAITLTMPDDQSATWQWYPNRSGQRGVVTYHDSSLPSQSQLAHDIDALNFSGFAADGVTPTNDPDQTHVIEVKATVTLPRSAVPQRTTQSKVWIRSW</sequence>
<dbReference type="EMBL" id="CP036264">
    <property type="protein sequence ID" value="QEF98748.1"/>
    <property type="molecule type" value="Genomic_DNA"/>
</dbReference>
<keyword evidence="1" id="KW-0472">Membrane</keyword>
<keyword evidence="1" id="KW-0812">Transmembrane</keyword>
<evidence type="ECO:0000256" key="1">
    <source>
        <dbReference type="SAM" id="Phobius"/>
    </source>
</evidence>
<organism evidence="2 3">
    <name type="scientific">Stieleria maiorica</name>
    <dbReference type="NCBI Taxonomy" id="2795974"/>
    <lineage>
        <taxon>Bacteria</taxon>
        <taxon>Pseudomonadati</taxon>
        <taxon>Planctomycetota</taxon>
        <taxon>Planctomycetia</taxon>
        <taxon>Pirellulales</taxon>
        <taxon>Pirellulaceae</taxon>
        <taxon>Stieleria</taxon>
    </lineage>
</organism>
<dbReference type="RefSeq" id="WP_147868246.1">
    <property type="nucleotide sequence ID" value="NZ_CP036264.1"/>
</dbReference>
<dbReference type="AlphaFoldDB" id="A0A5B9MCJ8"/>
<accession>A0A5B9MCJ8</accession>
<evidence type="ECO:0008006" key="4">
    <source>
        <dbReference type="Google" id="ProtNLM"/>
    </source>
</evidence>